<evidence type="ECO:0000313" key="6">
    <source>
        <dbReference type="EMBL" id="CAF9919034.1"/>
    </source>
</evidence>
<feature type="binding site" evidence="4">
    <location>
        <position position="240"/>
    </location>
    <ligand>
        <name>pyridoxal 5'-phosphate</name>
        <dbReference type="ChEBI" id="CHEBI:597326"/>
    </ligand>
</feature>
<dbReference type="PIRSF" id="PIRSF038800">
    <property type="entry name" value="KYNU"/>
    <property type="match status" value="1"/>
</dbReference>
<dbReference type="InterPro" id="IPR015421">
    <property type="entry name" value="PyrdxlP-dep_Trfase_major"/>
</dbReference>
<dbReference type="InterPro" id="IPR015424">
    <property type="entry name" value="PyrdxlP-dep_Trfase"/>
</dbReference>
<proteinExistence type="inferred from homology"/>
<feature type="binding site" evidence="4">
    <location>
        <position position="262"/>
    </location>
    <ligand>
        <name>pyridoxal 5'-phosphate</name>
        <dbReference type="ChEBI" id="CHEBI:597326"/>
    </ligand>
</feature>
<comment type="caution">
    <text evidence="4">Lacks conserved residue(s) required for the propagation of feature annotation.</text>
</comment>
<dbReference type="HAMAP" id="MF_01970">
    <property type="entry name" value="Kynureninase"/>
    <property type="match status" value="1"/>
</dbReference>
<comment type="similarity">
    <text evidence="4 5">Belongs to the kynureninase family.</text>
</comment>
<dbReference type="AlphaFoldDB" id="A0A8H3F8L7"/>
<dbReference type="SUPFAM" id="SSF53383">
    <property type="entry name" value="PLP-dependent transferases"/>
    <property type="match status" value="1"/>
</dbReference>
<comment type="catalytic activity">
    <reaction evidence="5">
        <text>3-hydroxy-L-kynurenine + H2O = 3-hydroxyanthranilate + L-alanine + H(+)</text>
        <dbReference type="Rhea" id="RHEA:25143"/>
        <dbReference type="ChEBI" id="CHEBI:15377"/>
        <dbReference type="ChEBI" id="CHEBI:15378"/>
        <dbReference type="ChEBI" id="CHEBI:36559"/>
        <dbReference type="ChEBI" id="CHEBI:57972"/>
        <dbReference type="ChEBI" id="CHEBI:58125"/>
        <dbReference type="EC" id="3.7.1.3"/>
    </reaction>
</comment>
<keyword evidence="7" id="KW-1185">Reference proteome</keyword>
<reference evidence="6" key="1">
    <citation type="submission" date="2021-03" db="EMBL/GenBank/DDBJ databases">
        <authorList>
            <person name="Tagirdzhanova G."/>
        </authorList>
    </citation>
    <scope>NUCLEOTIDE SEQUENCE</scope>
</reference>
<dbReference type="GO" id="GO:0019805">
    <property type="term" value="P:quinolinate biosynthetic process"/>
    <property type="evidence" value="ECO:0007669"/>
    <property type="project" value="UniProtKB-UniRule"/>
</dbReference>
<dbReference type="Proteomes" id="UP000664521">
    <property type="component" value="Unassembled WGS sequence"/>
</dbReference>
<dbReference type="GO" id="GO:0019441">
    <property type="term" value="P:L-tryptophan catabolic process to kynurenine"/>
    <property type="evidence" value="ECO:0007669"/>
    <property type="project" value="TreeGrafter"/>
</dbReference>
<dbReference type="Pfam" id="PF22580">
    <property type="entry name" value="KYNU_C"/>
    <property type="match status" value="1"/>
</dbReference>
<dbReference type="EC" id="3.7.1.3" evidence="4 5"/>
<feature type="binding site" evidence="4">
    <location>
        <begin position="151"/>
        <end position="154"/>
    </location>
    <ligand>
        <name>pyridoxal 5'-phosphate</name>
        <dbReference type="ChEBI" id="CHEBI:597326"/>
    </ligand>
</feature>
<protein>
    <recommendedName>
        <fullName evidence="4 5">Kynureninase</fullName>
        <ecNumber evidence="4 5">3.7.1.3</ecNumber>
    </recommendedName>
    <alternativeName>
        <fullName evidence="4">Biosynthesis of nicotinic acid protein 5</fullName>
    </alternativeName>
    <alternativeName>
        <fullName evidence="4">L-kynurenine hydrolase</fullName>
    </alternativeName>
</protein>
<dbReference type="Gene3D" id="3.90.1150.10">
    <property type="entry name" value="Aspartate Aminotransferase, domain 1"/>
    <property type="match status" value="1"/>
</dbReference>
<feature type="binding site" evidence="4">
    <location>
        <position position="237"/>
    </location>
    <ligand>
        <name>pyridoxal 5'-phosphate</name>
        <dbReference type="ChEBI" id="CHEBI:597326"/>
    </ligand>
</feature>
<dbReference type="GO" id="GO:0097053">
    <property type="term" value="P:L-kynurenine catabolic process"/>
    <property type="evidence" value="ECO:0007669"/>
    <property type="project" value="UniProtKB-UniRule"/>
</dbReference>
<dbReference type="GO" id="GO:0030429">
    <property type="term" value="F:kynureninase activity"/>
    <property type="evidence" value="ECO:0007669"/>
    <property type="project" value="UniProtKB-UniRule"/>
</dbReference>
<evidence type="ECO:0000256" key="2">
    <source>
        <dbReference type="ARBA" id="ARBA00022801"/>
    </source>
</evidence>
<dbReference type="UniPathway" id="UPA00334">
    <property type="reaction ID" value="UER00455"/>
</dbReference>
<evidence type="ECO:0000256" key="5">
    <source>
        <dbReference type="PIRNR" id="PIRNR038800"/>
    </source>
</evidence>
<keyword evidence="1 4" id="KW-0662">Pyridine nucleotide biosynthesis</keyword>
<comment type="catalytic activity">
    <reaction evidence="4 5">
        <text>L-kynurenine + H2O = anthranilate + L-alanine + H(+)</text>
        <dbReference type="Rhea" id="RHEA:16813"/>
        <dbReference type="ChEBI" id="CHEBI:15377"/>
        <dbReference type="ChEBI" id="CHEBI:15378"/>
        <dbReference type="ChEBI" id="CHEBI:16567"/>
        <dbReference type="ChEBI" id="CHEBI:57959"/>
        <dbReference type="ChEBI" id="CHEBI:57972"/>
        <dbReference type="EC" id="3.7.1.3"/>
    </reaction>
</comment>
<feature type="binding site" evidence="4">
    <location>
        <position position="124"/>
    </location>
    <ligand>
        <name>pyridoxal 5'-phosphate</name>
        <dbReference type="ChEBI" id="CHEBI:597326"/>
    </ligand>
</feature>
<comment type="pathway">
    <text evidence="4 5">Amino-acid degradation; L-kynurenine degradation; L-alanine and anthranilate from L-kynurenine: step 1/1.</text>
</comment>
<evidence type="ECO:0000256" key="3">
    <source>
        <dbReference type="ARBA" id="ARBA00022898"/>
    </source>
</evidence>
<dbReference type="NCBIfam" id="TIGR01814">
    <property type="entry name" value="kynureninase"/>
    <property type="match status" value="1"/>
</dbReference>
<feature type="binding site" evidence="4">
    <location>
        <position position="123"/>
    </location>
    <ligand>
        <name>pyridoxal 5'-phosphate</name>
        <dbReference type="ChEBI" id="CHEBI:597326"/>
    </ligand>
</feature>
<evidence type="ECO:0000313" key="7">
    <source>
        <dbReference type="Proteomes" id="UP000664521"/>
    </source>
</evidence>
<keyword evidence="3 4" id="KW-0663">Pyridoxal phosphate</keyword>
<feature type="modified residue" description="N6-(pyridoxal phosphate)lysine" evidence="4">
    <location>
        <position position="263"/>
    </location>
</feature>
<dbReference type="UniPathway" id="UPA00253">
    <property type="reaction ID" value="UER00329"/>
</dbReference>
<dbReference type="InterPro" id="IPR010111">
    <property type="entry name" value="Kynureninase"/>
</dbReference>
<evidence type="ECO:0000256" key="4">
    <source>
        <dbReference type="HAMAP-Rule" id="MF_03017"/>
    </source>
</evidence>
<dbReference type="InterPro" id="IPR015422">
    <property type="entry name" value="PyrdxlP-dep_Trfase_small"/>
</dbReference>
<keyword evidence="4 5" id="KW-0963">Cytoplasm</keyword>
<organism evidence="6 7">
    <name type="scientific">Heterodermia speciosa</name>
    <dbReference type="NCBI Taxonomy" id="116794"/>
    <lineage>
        <taxon>Eukaryota</taxon>
        <taxon>Fungi</taxon>
        <taxon>Dikarya</taxon>
        <taxon>Ascomycota</taxon>
        <taxon>Pezizomycotina</taxon>
        <taxon>Lecanoromycetes</taxon>
        <taxon>OSLEUM clade</taxon>
        <taxon>Lecanoromycetidae</taxon>
        <taxon>Caliciales</taxon>
        <taxon>Physciaceae</taxon>
        <taxon>Heterodermia</taxon>
    </lineage>
</organism>
<dbReference type="GO" id="GO:0030170">
    <property type="term" value="F:pyridoxal phosphate binding"/>
    <property type="evidence" value="ECO:0007669"/>
    <property type="project" value="UniProtKB-UniRule"/>
</dbReference>
<dbReference type="GO" id="GO:0005737">
    <property type="term" value="C:cytoplasm"/>
    <property type="evidence" value="ECO:0007669"/>
    <property type="project" value="UniProtKB-SubCell"/>
</dbReference>
<dbReference type="OrthoDB" id="5978656at2759"/>
<gene>
    <name evidence="4 6" type="primary">BNA5</name>
    <name evidence="6" type="ORF">HETSPECPRED_003927</name>
</gene>
<dbReference type="EMBL" id="CAJPDS010000023">
    <property type="protein sequence ID" value="CAF9919034.1"/>
    <property type="molecule type" value="Genomic_DNA"/>
</dbReference>
<dbReference type="Gene3D" id="3.40.640.10">
    <property type="entry name" value="Type I PLP-dependent aspartate aminotransferase-like (Major domain)"/>
    <property type="match status" value="1"/>
</dbReference>
<comment type="subcellular location">
    <subcellularLocation>
        <location evidence="4 5">Cytoplasm</location>
    </subcellularLocation>
</comment>
<dbReference type="GO" id="GO:0043420">
    <property type="term" value="P:anthranilate metabolic process"/>
    <property type="evidence" value="ECO:0007669"/>
    <property type="project" value="UniProtKB-UniRule"/>
</dbReference>
<sequence length="482" mass="53031">MDKSGREHAQALDFEDPLKDIREQFIIPTKTDLLGKQAIDASKEDSSRPCIYFCGNSLGLQPQRTAQRVKEHLEAWATKGVTGHFVQYGPNLPPFLHVDDVAAQKMAPIVGALPSEVALMETLTANIHLMLASFYRPTEDRYRIMIEGKAFPSDHYAVESHLKHHGQRPEKAMVLIEPKDPDSAILDTTHIFNMIDAYAATTALILLPGVQYYTGQYLGIQAITAYAHSRGILIGWDLAHAVGNVDLHLHDWDVDFALWCNYKYLNSGPGSIAGLFVHENHGHVNLETASCGEDGYRPRLSGWWGADRSTRFQMGNKFVPIPGAAGFQLGNPSALALTTVLASLEVFSLTSMTAIRRKSIALTGYLADLLLQSRNHQSPDNVYSIITPLDAAQRGAQLSVKLKPGLLDKVLKVLEEEAIVVDERKPDVIRIAPAPLYNTFAEVWDFVQVFEAACRDAHAGTVQGTDSAALAGQDAKGWNTIK</sequence>
<comment type="pathway">
    <text evidence="4 5">Cofactor biosynthesis; NAD(+) biosynthesis; quinolinate from L-kynurenine: step 2/3.</text>
</comment>
<comment type="cofactor">
    <cofactor evidence="4 5">
        <name>pyridoxal 5'-phosphate</name>
        <dbReference type="ChEBI" id="CHEBI:597326"/>
    </cofactor>
</comment>
<keyword evidence="2 4" id="KW-0378">Hydrolase</keyword>
<evidence type="ECO:0000256" key="1">
    <source>
        <dbReference type="ARBA" id="ARBA00022642"/>
    </source>
</evidence>
<accession>A0A8H3F8L7</accession>
<dbReference type="PANTHER" id="PTHR14084:SF0">
    <property type="entry name" value="KYNURENINASE"/>
    <property type="match status" value="1"/>
</dbReference>
<feature type="binding site" evidence="4">
    <location>
        <position position="303"/>
    </location>
    <ligand>
        <name>pyridoxal 5'-phosphate</name>
        <dbReference type="ChEBI" id="CHEBI:597326"/>
    </ligand>
</feature>
<comment type="caution">
    <text evidence="6">The sequence shown here is derived from an EMBL/GenBank/DDBJ whole genome shotgun (WGS) entry which is preliminary data.</text>
</comment>
<comment type="subunit">
    <text evidence="4 5">Homodimer.</text>
</comment>
<name>A0A8H3F8L7_9LECA</name>
<dbReference type="PANTHER" id="PTHR14084">
    <property type="entry name" value="KYNURENINASE"/>
    <property type="match status" value="1"/>
</dbReference>
<feature type="binding site" evidence="4">
    <location>
        <position position="331"/>
    </location>
    <ligand>
        <name>pyridoxal 5'-phosphate</name>
        <dbReference type="ChEBI" id="CHEBI:597326"/>
    </ligand>
</feature>
<dbReference type="FunFam" id="3.40.640.10:FF:000031">
    <property type="entry name" value="Kynureninase"/>
    <property type="match status" value="1"/>
</dbReference>
<dbReference type="GO" id="GO:0034354">
    <property type="term" value="P:'de novo' NAD+ biosynthetic process from L-tryptophan"/>
    <property type="evidence" value="ECO:0007669"/>
    <property type="project" value="UniProtKB-UniRule"/>
</dbReference>
<comment type="function">
    <text evidence="4 5">Catalyzes the cleavage of L-kynurenine (L-Kyn) and L-3-hydroxykynurenine (L-3OHKyn) into anthranilic acid (AA) and 3-hydroxyanthranilic acid (3-OHAA), respectively.</text>
</comment>